<protein>
    <submittedName>
        <fullName evidence="2">DUF928 domain-containing protein</fullName>
    </submittedName>
</protein>
<organism evidence="2 3">
    <name type="scientific">Calothrix parietina FACHB-288</name>
    <dbReference type="NCBI Taxonomy" id="2692896"/>
    <lineage>
        <taxon>Bacteria</taxon>
        <taxon>Bacillati</taxon>
        <taxon>Cyanobacteriota</taxon>
        <taxon>Cyanophyceae</taxon>
        <taxon>Nostocales</taxon>
        <taxon>Calotrichaceae</taxon>
        <taxon>Calothrix</taxon>
    </lineage>
</organism>
<dbReference type="Pfam" id="PF06051">
    <property type="entry name" value="DUF928"/>
    <property type="match status" value="1"/>
</dbReference>
<evidence type="ECO:0000313" key="3">
    <source>
        <dbReference type="Proteomes" id="UP000658514"/>
    </source>
</evidence>
<accession>A0ABR8AL18</accession>
<gene>
    <name evidence="2" type="ORF">H6G24_35530</name>
</gene>
<dbReference type="Proteomes" id="UP000658514">
    <property type="component" value="Unassembled WGS sequence"/>
</dbReference>
<sequence>MNYLTTTKSWKIFSLTLFWLLIGFTTSAVSIQIQANVNLSSATNKASKKKPQPLNPPGGGTGNGTPNGRIPTGTQGPCNDVLQNNGDNLIALVPPYDTDTLTTEAQPTFWFFIPHKAGEYHSMRFQIENAAGNTVYDTKPTVNNTRPGVIGVRLPQNEVSLEVNQKYRFRFTLYCKDPQSVAGRGSSFIVTARLTRVAINDEVKKKLAAAKKPQDKAEIYAENGIWLDVLTTLGNSRRSDGNNSALNTAWADLIKDFDFKFPDLGSKPIVDDVQPNTSSSPPNGRIITGPQ</sequence>
<dbReference type="InterPro" id="IPR010328">
    <property type="entry name" value="DUF928"/>
</dbReference>
<reference evidence="2 3" key="1">
    <citation type="journal article" date="2020" name="ISME J.">
        <title>Comparative genomics reveals insights into cyanobacterial evolution and habitat adaptation.</title>
        <authorList>
            <person name="Chen M.Y."/>
            <person name="Teng W.K."/>
            <person name="Zhao L."/>
            <person name="Hu C.X."/>
            <person name="Zhou Y.K."/>
            <person name="Han B.P."/>
            <person name="Song L.R."/>
            <person name="Shu W.S."/>
        </authorList>
    </citation>
    <scope>NUCLEOTIDE SEQUENCE [LARGE SCALE GENOMIC DNA]</scope>
    <source>
        <strain evidence="2 3">FACHB-288</strain>
    </source>
</reference>
<name>A0ABR8AL18_9CYAN</name>
<evidence type="ECO:0000256" key="1">
    <source>
        <dbReference type="SAM" id="MobiDB-lite"/>
    </source>
</evidence>
<comment type="caution">
    <text evidence="2">The sequence shown here is derived from an EMBL/GenBank/DDBJ whole genome shotgun (WGS) entry which is preliminary data.</text>
</comment>
<dbReference type="RefSeq" id="WP_190551872.1">
    <property type="nucleotide sequence ID" value="NZ_CAWPNO010000007.1"/>
</dbReference>
<proteinExistence type="predicted"/>
<feature type="region of interest" description="Disordered" evidence="1">
    <location>
        <begin position="267"/>
        <end position="291"/>
    </location>
</feature>
<feature type="region of interest" description="Disordered" evidence="1">
    <location>
        <begin position="42"/>
        <end position="76"/>
    </location>
</feature>
<keyword evidence="3" id="KW-1185">Reference proteome</keyword>
<evidence type="ECO:0000313" key="2">
    <source>
        <dbReference type="EMBL" id="MBD2200698.1"/>
    </source>
</evidence>
<dbReference type="EMBL" id="JACJQH010000104">
    <property type="protein sequence ID" value="MBD2200698.1"/>
    <property type="molecule type" value="Genomic_DNA"/>
</dbReference>